<accession>A0A926D8T7</accession>
<dbReference type="RefSeq" id="WP_249318871.1">
    <property type="nucleotide sequence ID" value="NZ_JACRSN010000006.1"/>
</dbReference>
<reference evidence="2" key="1">
    <citation type="submission" date="2020-08" db="EMBL/GenBank/DDBJ databases">
        <title>Genome public.</title>
        <authorList>
            <person name="Liu C."/>
            <person name="Sun Q."/>
        </authorList>
    </citation>
    <scope>NUCLEOTIDE SEQUENCE</scope>
    <source>
        <strain evidence="2">NSJ-40</strain>
    </source>
</reference>
<keyword evidence="1" id="KW-0812">Transmembrane</keyword>
<feature type="transmembrane region" description="Helical" evidence="1">
    <location>
        <begin position="61"/>
        <end position="81"/>
    </location>
</feature>
<proteinExistence type="predicted"/>
<keyword evidence="1" id="KW-0472">Membrane</keyword>
<dbReference type="Pfam" id="PF05437">
    <property type="entry name" value="AzlD"/>
    <property type="match status" value="1"/>
</dbReference>
<evidence type="ECO:0000313" key="3">
    <source>
        <dbReference type="Proteomes" id="UP000651482"/>
    </source>
</evidence>
<keyword evidence="1" id="KW-1133">Transmembrane helix</keyword>
<sequence>MSTSFQISRILLCILVMAVVTYLPRVLPLAVFRKKIVNRWVCSFLAYMPYAVLAAMTFPEVFYSTQGPISAIVGCAAALLLAFFRRSLLTVAAGGALAVFLTEWVLRMIA</sequence>
<dbReference type="EMBL" id="JACRSN010000006">
    <property type="protein sequence ID" value="MBC8533482.1"/>
    <property type="molecule type" value="Genomic_DNA"/>
</dbReference>
<name>A0A926D8T7_9FIRM</name>
<keyword evidence="3" id="KW-1185">Reference proteome</keyword>
<comment type="caution">
    <text evidence="2">The sequence shown here is derived from an EMBL/GenBank/DDBJ whole genome shotgun (WGS) entry which is preliminary data.</text>
</comment>
<protein>
    <submittedName>
        <fullName evidence="2">AzlD domain-containing protein</fullName>
    </submittedName>
</protein>
<dbReference type="AlphaFoldDB" id="A0A926D8T7"/>
<feature type="transmembrane region" description="Helical" evidence="1">
    <location>
        <begin position="88"/>
        <end position="106"/>
    </location>
</feature>
<gene>
    <name evidence="2" type="ORF">IAG03_05585</name>
</gene>
<dbReference type="InterPro" id="IPR008407">
    <property type="entry name" value="Brnchd-chn_aa_trnsp_AzlD"/>
</dbReference>
<feature type="transmembrane region" description="Helical" evidence="1">
    <location>
        <begin position="36"/>
        <end position="55"/>
    </location>
</feature>
<dbReference type="Proteomes" id="UP000651482">
    <property type="component" value="Unassembled WGS sequence"/>
</dbReference>
<evidence type="ECO:0000256" key="1">
    <source>
        <dbReference type="SAM" id="Phobius"/>
    </source>
</evidence>
<feature type="transmembrane region" description="Helical" evidence="1">
    <location>
        <begin position="6"/>
        <end position="24"/>
    </location>
</feature>
<evidence type="ECO:0000313" key="2">
    <source>
        <dbReference type="EMBL" id="MBC8533482.1"/>
    </source>
</evidence>
<organism evidence="2 3">
    <name type="scientific">Yeguia hominis</name>
    <dbReference type="NCBI Taxonomy" id="2763662"/>
    <lineage>
        <taxon>Bacteria</taxon>
        <taxon>Bacillati</taxon>
        <taxon>Bacillota</taxon>
        <taxon>Clostridia</taxon>
        <taxon>Eubacteriales</taxon>
        <taxon>Yeguiaceae</taxon>
        <taxon>Yeguia</taxon>
    </lineage>
</organism>